<dbReference type="GeneID" id="69963158"/>
<accession>A0A2N4URF2</accession>
<organism evidence="2 3">
    <name type="scientific">Photobacterium carnosum</name>
    <dbReference type="NCBI Taxonomy" id="2023717"/>
    <lineage>
        <taxon>Bacteria</taxon>
        <taxon>Pseudomonadati</taxon>
        <taxon>Pseudomonadota</taxon>
        <taxon>Gammaproteobacteria</taxon>
        <taxon>Vibrionales</taxon>
        <taxon>Vibrionaceae</taxon>
        <taxon>Photobacterium</taxon>
    </lineage>
</organism>
<dbReference type="EMBL" id="NPIB01000014">
    <property type="protein sequence ID" value="PLC57592.1"/>
    <property type="molecule type" value="Genomic_DNA"/>
</dbReference>
<gene>
    <name evidence="2" type="ORF">CIK00_12205</name>
</gene>
<evidence type="ECO:0000256" key="1">
    <source>
        <dbReference type="SAM" id="Phobius"/>
    </source>
</evidence>
<protein>
    <submittedName>
        <fullName evidence="2">Uncharacterized protein</fullName>
    </submittedName>
</protein>
<keyword evidence="1" id="KW-0472">Membrane</keyword>
<evidence type="ECO:0000313" key="2">
    <source>
        <dbReference type="EMBL" id="PLC57592.1"/>
    </source>
</evidence>
<feature type="transmembrane region" description="Helical" evidence="1">
    <location>
        <begin position="33"/>
        <end position="51"/>
    </location>
</feature>
<name>A0A2N4URF2_9GAMM</name>
<dbReference type="RefSeq" id="WP_045040989.1">
    <property type="nucleotide sequence ID" value="NZ_BPPU01000002.1"/>
</dbReference>
<dbReference type="Proteomes" id="UP000234420">
    <property type="component" value="Unassembled WGS sequence"/>
</dbReference>
<evidence type="ECO:0000313" key="3">
    <source>
        <dbReference type="Proteomes" id="UP000234420"/>
    </source>
</evidence>
<keyword evidence="1" id="KW-1133">Transmembrane helix</keyword>
<comment type="caution">
    <text evidence="2">The sequence shown here is derived from an EMBL/GenBank/DDBJ whole genome shotgun (WGS) entry which is preliminary data.</text>
</comment>
<keyword evidence="1" id="KW-0812">Transmembrane</keyword>
<dbReference type="AlphaFoldDB" id="A0A2N4URF2"/>
<feature type="transmembrane region" description="Helical" evidence="1">
    <location>
        <begin position="57"/>
        <end position="77"/>
    </location>
</feature>
<sequence length="79" mass="9029">MLWFLMITLPLVLAGIHKLFLVFDLYPRNNSMYIIPAIIISYCLFAVHSAFDRDALPAVLIAIYYIGLTAITVRATIRR</sequence>
<feature type="transmembrane region" description="Helical" evidence="1">
    <location>
        <begin position="6"/>
        <end position="26"/>
    </location>
</feature>
<reference evidence="2 3" key="1">
    <citation type="journal article" date="2018" name="Syst. Appl. Microbiol.">
        <title>Photobacterium carnosum sp. nov., isolated from spoiled modified atmosphere packaged poultry meat.</title>
        <authorList>
            <person name="Hilgarth M."/>
            <person name="Fuertes S."/>
            <person name="Ehrmann M."/>
            <person name="Vogel R.F."/>
        </authorList>
    </citation>
    <scope>NUCLEOTIDE SEQUENCE [LARGE SCALE GENOMIC DNA]</scope>
    <source>
        <strain evidence="2 3">TMW 2.2021</strain>
    </source>
</reference>
<proteinExistence type="predicted"/>
<keyword evidence="3" id="KW-1185">Reference proteome</keyword>